<evidence type="ECO:0000313" key="2">
    <source>
        <dbReference type="EMBL" id="GAA2138728.1"/>
    </source>
</evidence>
<dbReference type="Proteomes" id="UP001501771">
    <property type="component" value="Unassembled WGS sequence"/>
</dbReference>
<comment type="caution">
    <text evidence="2">The sequence shown here is derived from an EMBL/GenBank/DDBJ whole genome shotgun (WGS) entry which is preliminary data.</text>
</comment>
<keyword evidence="3" id="KW-1185">Reference proteome</keyword>
<reference evidence="3" key="1">
    <citation type="journal article" date="2019" name="Int. J. Syst. Evol. Microbiol.">
        <title>The Global Catalogue of Microorganisms (GCM) 10K type strain sequencing project: providing services to taxonomists for standard genome sequencing and annotation.</title>
        <authorList>
            <consortium name="The Broad Institute Genomics Platform"/>
            <consortium name="The Broad Institute Genome Sequencing Center for Infectious Disease"/>
            <person name="Wu L."/>
            <person name="Ma J."/>
        </authorList>
    </citation>
    <scope>NUCLEOTIDE SEQUENCE [LARGE SCALE GENOMIC DNA]</scope>
    <source>
        <strain evidence="3">JCM 16022</strain>
    </source>
</reference>
<gene>
    <name evidence="2" type="ORF">GCM10009844_06970</name>
</gene>
<evidence type="ECO:0000256" key="1">
    <source>
        <dbReference type="SAM" id="SignalP"/>
    </source>
</evidence>
<sequence>MAFPGPPRHLLRIVLAAACAASGALLTWLPAEAAPAGIDPAALPRGDDPAVAHLVRDTIRDGDARIPATTRGRHEALWVVDGGYVVRDYNVGPKRLIRITFINSTGERREVARSHDWIEVAVSEDGARLAFRRSLGPTGQRSVITVEDAADGTVVATRELRLANLVAVTGTRVLVGRRFHWHHPATQWWSYGRDRLRKIADQAAVGADIRHDKVVLGTPSAGEFCNRVAVLSHPRRTLWRSCRIYPHQWSPDGTRALATHTYFDAAGTDRWWVVDGRTAARQARITGRLDWNAVWEDDGHFLTLAQSDAGRAAVIRCDVTGECERASRLWRVPLPSEPSLYYAAPPVVLADR</sequence>
<feature type="chain" id="PRO_5047043214" description="WD40 repeat domain-containing protein" evidence="1">
    <location>
        <begin position="34"/>
        <end position="352"/>
    </location>
</feature>
<name>A0ABP5KXA7_9ACTN</name>
<dbReference type="RefSeq" id="WP_344147613.1">
    <property type="nucleotide sequence ID" value="NZ_BAAAQR010000001.1"/>
</dbReference>
<organism evidence="2 3">
    <name type="scientific">Nocardioides koreensis</name>
    <dbReference type="NCBI Taxonomy" id="433651"/>
    <lineage>
        <taxon>Bacteria</taxon>
        <taxon>Bacillati</taxon>
        <taxon>Actinomycetota</taxon>
        <taxon>Actinomycetes</taxon>
        <taxon>Propionibacteriales</taxon>
        <taxon>Nocardioidaceae</taxon>
        <taxon>Nocardioides</taxon>
    </lineage>
</organism>
<evidence type="ECO:0008006" key="4">
    <source>
        <dbReference type="Google" id="ProtNLM"/>
    </source>
</evidence>
<protein>
    <recommendedName>
        <fullName evidence="4">WD40 repeat domain-containing protein</fullName>
    </recommendedName>
</protein>
<accession>A0ABP5KXA7</accession>
<evidence type="ECO:0000313" key="3">
    <source>
        <dbReference type="Proteomes" id="UP001501771"/>
    </source>
</evidence>
<feature type="signal peptide" evidence="1">
    <location>
        <begin position="1"/>
        <end position="33"/>
    </location>
</feature>
<keyword evidence="1" id="KW-0732">Signal</keyword>
<dbReference type="SUPFAM" id="SSF50960">
    <property type="entry name" value="TolB, C-terminal domain"/>
    <property type="match status" value="1"/>
</dbReference>
<proteinExistence type="predicted"/>
<dbReference type="EMBL" id="BAAAQR010000001">
    <property type="protein sequence ID" value="GAA2138728.1"/>
    <property type="molecule type" value="Genomic_DNA"/>
</dbReference>